<feature type="transmembrane region" description="Helical" evidence="2">
    <location>
        <begin position="1050"/>
        <end position="1070"/>
    </location>
</feature>
<feature type="transmembrane region" description="Helical" evidence="2">
    <location>
        <begin position="356"/>
        <end position="375"/>
    </location>
</feature>
<reference evidence="3" key="1">
    <citation type="submission" date="2015-05" db="EMBL/GenBank/DDBJ databases">
        <title>Permanent draft genome of Rhodopirellula islandicus K833.</title>
        <authorList>
            <person name="Kizina J."/>
            <person name="Richter M."/>
            <person name="Glockner F.O."/>
            <person name="Harder J."/>
        </authorList>
    </citation>
    <scope>NUCLEOTIDE SEQUENCE [LARGE SCALE GENOMIC DNA]</scope>
    <source>
        <strain evidence="3">K833</strain>
    </source>
</reference>
<dbReference type="Gene3D" id="3.30.70.1430">
    <property type="entry name" value="Multidrug efflux transporter AcrB pore domain"/>
    <property type="match status" value="2"/>
</dbReference>
<dbReference type="PRINTS" id="PR00702">
    <property type="entry name" value="ACRIFLAVINRP"/>
</dbReference>
<feature type="transmembrane region" description="Helical" evidence="2">
    <location>
        <begin position="990"/>
        <end position="1012"/>
    </location>
</feature>
<dbReference type="RefSeq" id="WP_047812540.1">
    <property type="nucleotide sequence ID" value="NZ_LECT01000006.1"/>
</dbReference>
<keyword evidence="4" id="KW-1185">Reference proteome</keyword>
<feature type="region of interest" description="Disordered" evidence="1">
    <location>
        <begin position="536"/>
        <end position="555"/>
    </location>
</feature>
<feature type="transmembrane region" description="Helical" evidence="2">
    <location>
        <begin position="494"/>
        <end position="512"/>
    </location>
</feature>
<dbReference type="InterPro" id="IPR027463">
    <property type="entry name" value="AcrB_DN_DC_subdom"/>
</dbReference>
<evidence type="ECO:0000256" key="2">
    <source>
        <dbReference type="SAM" id="Phobius"/>
    </source>
</evidence>
<feature type="transmembrane region" description="Helical" evidence="2">
    <location>
        <begin position="958"/>
        <end position="978"/>
    </location>
</feature>
<dbReference type="Gene3D" id="1.20.1640.10">
    <property type="entry name" value="Multidrug efflux transporter AcrB transmembrane domain"/>
    <property type="match status" value="2"/>
</dbReference>
<feature type="transmembrane region" description="Helical" evidence="2">
    <location>
        <begin position="12"/>
        <end position="32"/>
    </location>
</feature>
<feature type="transmembrane region" description="Helical" evidence="2">
    <location>
        <begin position="381"/>
        <end position="403"/>
    </location>
</feature>
<dbReference type="Gene3D" id="3.30.2090.10">
    <property type="entry name" value="Multidrug efflux transporter AcrB TolC docking domain, DN and DC subdomains"/>
    <property type="match status" value="2"/>
</dbReference>
<dbReference type="PANTHER" id="PTHR32063">
    <property type="match status" value="1"/>
</dbReference>
<feature type="transmembrane region" description="Helical" evidence="2">
    <location>
        <begin position="578"/>
        <end position="596"/>
    </location>
</feature>
<dbReference type="Gene3D" id="3.30.70.1440">
    <property type="entry name" value="Multidrug efflux transporter AcrB pore domain"/>
    <property type="match status" value="1"/>
</dbReference>
<feature type="transmembrane region" description="Helical" evidence="2">
    <location>
        <begin position="1076"/>
        <end position="1104"/>
    </location>
</feature>
<dbReference type="SUPFAM" id="SSF82714">
    <property type="entry name" value="Multidrug efflux transporter AcrB TolC docking domain, DN and DC subdomains"/>
    <property type="match status" value="1"/>
</dbReference>
<dbReference type="STRING" id="595434.RISK_000445"/>
<dbReference type="InterPro" id="IPR001036">
    <property type="entry name" value="Acrflvin-R"/>
</dbReference>
<keyword evidence="2" id="KW-0812">Transmembrane</keyword>
<dbReference type="AlphaFoldDB" id="A0A0J1BLH1"/>
<evidence type="ECO:0000256" key="1">
    <source>
        <dbReference type="SAM" id="MobiDB-lite"/>
    </source>
</evidence>
<protein>
    <submittedName>
        <fullName evidence="3">Cation/multidrug efflux pump</fullName>
    </submittedName>
</protein>
<sequence>MNLPTLAVKYRPIVFSLAVLAMAWGAVTYVTIPRREDPEFTIRVCVVSTSWPGAPAETVEELVTDKIEQNLTGIEEVKLTRSTTLTGQSTVFVELEDNIPPADIQNVWDKVRARVDLVPMPAAHVSPIVNDEFGDTSVLLLGIHQTPSKGRSEIRPGDRYTLRQLEKHAEEVQDALRLLPGVAKVDMFGQRSEAIFIETDLANWAQLELTTNQLESLADDRNIIQAGGELDTDSGHFSVKTEGEFNAVDEITQIASTVRTGQGDNSVSLAELGLTVTRDYEDPANYICRVGDSKGSTPAVMLGITMKSGSNIIEVCEAAKHRVWEMSEVEQLLPPDIGVTAVSDQSESVAKKIRDVIINVVEAVLIVVVVVYLVVGFRTSFVMAANIPIVVVVAVGLISLFGVQLEQISLAAMIISLGLLVDNAVQVCDQARSNQMAGMDPFPAAIDGANTLAIPMLVGTLTTMAAFVPMLVSLEGGGKEYVYSLPVTVSTTLALSWVLAMSLCVILAGMFIRAPQGDQTGSPVVATWNRLAHWMPRRKRRSDQTPESSSRSLSNDKQENLPFRLYGWLGGLAVKFKWVTAFATLGLMIGILALPVSSEFFPDADGTQFAVKVILPETATIEQTDQVTQQVETILQRLGTENLAANGFSQPPLRVYRSLVGGGGSRWHLGWNPEPKTRSFAEILVRTTDASVTKQFAQRVREIAERGDEALGIDPIVGARIVPVRLALGPPADPLVFRISGNGFANPAVLREASDMLKQLVTAQHETWDVSDSWGVDGYQIQVAVEQDRASLVGVTNSQIARTLNSYYSGLQLTTFREGDHEVPVYFRLKASERESVRGLQESYVEGDRGKVPLASLAVLKPAFEIAKIERRKMNRTIEVSSQMEPGVTGNDVVARVLKSEEMRQIQDELPTGYWIEPGGSYEESAEAGGQMMMSFAISFLLIVLCLIFQYNGWSKPLLILSTLPLALVGAWLGLYLSDKSLGFMPQLGILALFGIVLNTAIIFVEFADILISERSRAKASSGEEEGPIVGLTKDEFRDCLIDAGKQRMLPIFLTTATTVGGLLPLALSGGPLWEGLAWCMIVGLLLTTMLTLLIVPAFYAILVETFRVVPIKRA</sequence>
<dbReference type="Proteomes" id="UP000036367">
    <property type="component" value="Unassembled WGS sequence"/>
</dbReference>
<dbReference type="SUPFAM" id="SSF82866">
    <property type="entry name" value="Multidrug efflux transporter AcrB transmembrane domain"/>
    <property type="match status" value="2"/>
</dbReference>
<comment type="caution">
    <text evidence="3">The sequence shown here is derived from an EMBL/GenBank/DDBJ whole genome shotgun (WGS) entry which is preliminary data.</text>
</comment>
<evidence type="ECO:0000313" key="4">
    <source>
        <dbReference type="Proteomes" id="UP000036367"/>
    </source>
</evidence>
<dbReference type="Gene3D" id="3.30.70.1320">
    <property type="entry name" value="Multidrug efflux transporter AcrB pore domain like"/>
    <property type="match status" value="1"/>
</dbReference>
<dbReference type="GO" id="GO:0005886">
    <property type="term" value="C:plasma membrane"/>
    <property type="evidence" value="ECO:0007669"/>
    <property type="project" value="TreeGrafter"/>
</dbReference>
<keyword evidence="2" id="KW-1133">Transmembrane helix</keyword>
<dbReference type="OrthoDB" id="9757876at2"/>
<gene>
    <name evidence="3" type="ORF">RISK_000445</name>
</gene>
<feature type="transmembrane region" description="Helical" evidence="2">
    <location>
        <begin position="932"/>
        <end position="951"/>
    </location>
</feature>
<dbReference type="Pfam" id="PF00873">
    <property type="entry name" value="ACR_tran"/>
    <property type="match status" value="2"/>
</dbReference>
<name>A0A0J1BLH1_RHOIS</name>
<feature type="transmembrane region" description="Helical" evidence="2">
    <location>
        <begin position="452"/>
        <end position="474"/>
    </location>
</feature>
<organism evidence="3 4">
    <name type="scientific">Rhodopirellula islandica</name>
    <dbReference type="NCBI Taxonomy" id="595434"/>
    <lineage>
        <taxon>Bacteria</taxon>
        <taxon>Pseudomonadati</taxon>
        <taxon>Planctomycetota</taxon>
        <taxon>Planctomycetia</taxon>
        <taxon>Pirellulales</taxon>
        <taxon>Pirellulaceae</taxon>
        <taxon>Rhodopirellula</taxon>
    </lineage>
</organism>
<evidence type="ECO:0000313" key="3">
    <source>
        <dbReference type="EMBL" id="KLU07367.1"/>
    </source>
</evidence>
<keyword evidence="2" id="KW-0472">Membrane</keyword>
<dbReference type="PANTHER" id="PTHR32063:SF18">
    <property type="entry name" value="CATION EFFLUX SYSTEM PROTEIN"/>
    <property type="match status" value="1"/>
</dbReference>
<accession>A0A0J1BLH1</accession>
<dbReference type="GO" id="GO:0042910">
    <property type="term" value="F:xenobiotic transmembrane transporter activity"/>
    <property type="evidence" value="ECO:0007669"/>
    <property type="project" value="TreeGrafter"/>
</dbReference>
<dbReference type="PATRIC" id="fig|595434.4.peg.429"/>
<dbReference type="SUPFAM" id="SSF82693">
    <property type="entry name" value="Multidrug efflux transporter AcrB pore domain, PN1, PN2, PC1 and PC2 subdomains"/>
    <property type="match status" value="2"/>
</dbReference>
<dbReference type="EMBL" id="LECT01000006">
    <property type="protein sequence ID" value="KLU07367.1"/>
    <property type="molecule type" value="Genomic_DNA"/>
</dbReference>
<proteinExistence type="predicted"/>